<gene>
    <name evidence="1" type="ORF">P857_335</name>
</gene>
<dbReference type="AlphaFoldDB" id="W2UZX9"/>
<keyword evidence="2" id="KW-1185">Reference proteome</keyword>
<proteinExistence type="predicted"/>
<reference evidence="1 2" key="1">
    <citation type="journal article" date="2013" name="PLoS ONE">
        <title>Bacterial endosymbiosis in a chordate host: long-term co-evolution and conservation of secondary metabolism.</title>
        <authorList>
            <person name="Kwan J.C."/>
            <person name="Schmidt E.W."/>
        </authorList>
    </citation>
    <scope>NUCLEOTIDE SEQUENCE [LARGE SCALE GENOMIC DNA]</scope>
    <source>
        <strain evidence="2">L6</strain>
    </source>
</reference>
<organism evidence="1 2">
    <name type="scientific">Candidatus Xenolissoclinum pacificiensis L6</name>
    <dbReference type="NCBI Taxonomy" id="1401685"/>
    <lineage>
        <taxon>Bacteria</taxon>
        <taxon>Pseudomonadati</taxon>
        <taxon>Pseudomonadota</taxon>
        <taxon>Alphaproteobacteria</taxon>
        <taxon>Rickettsiales</taxon>
        <taxon>Anaplasmataceae</taxon>
        <taxon>Candidatus Xenolissoclinum</taxon>
    </lineage>
</organism>
<dbReference type="Proteomes" id="UP000018951">
    <property type="component" value="Unassembled WGS sequence"/>
</dbReference>
<evidence type="ECO:0000313" key="1">
    <source>
        <dbReference type="EMBL" id="ETO91420.1"/>
    </source>
</evidence>
<comment type="caution">
    <text evidence="1">The sequence shown here is derived from an EMBL/GenBank/DDBJ whole genome shotgun (WGS) entry which is preliminary data.</text>
</comment>
<accession>W2UZX9</accession>
<name>W2UZX9_9RICK</name>
<protein>
    <submittedName>
        <fullName evidence="1">Uncharacterized protein</fullName>
    </submittedName>
</protein>
<dbReference type="EMBL" id="AXCJ01000005">
    <property type="protein sequence ID" value="ETO91420.1"/>
    <property type="molecule type" value="Genomic_DNA"/>
</dbReference>
<evidence type="ECO:0000313" key="2">
    <source>
        <dbReference type="Proteomes" id="UP000018951"/>
    </source>
</evidence>
<sequence length="42" mass="5075">MNINILHQASQYNLIFINAINIIYISYKNINIYYCVNDFLYL</sequence>